<proteinExistence type="inferred from homology"/>
<sequence length="237" mass="25833">MADSAGPIKWLPLEANPDVMNQFLWGLGVPPDEAECYDVYGLDEELLEMVPKPVLAVLFLYPLTSQSEEERAQQDSQTKVQDPSITVFFMKQTVGNACGTIGLLHAIGNVTSEIKLDEGSFLDKFFKSTVHTDPMECASFLQTDREMEVAHSVAATAGDTEAPVNVDTHFICFTCVDGQLYELDGRKSGPISHGASTPSSLLQDAAKVIQKMMQKNPDSMNFNAIAITKRAKGDDAP</sequence>
<feature type="site" description="Important for enzyme activity" evidence="6">
    <location>
        <position position="184"/>
    </location>
</feature>
<feature type="active site" description="Proton donor" evidence="6">
    <location>
        <position position="169"/>
    </location>
</feature>
<dbReference type="GO" id="GO:0005737">
    <property type="term" value="C:cytoplasm"/>
    <property type="evidence" value="ECO:0007669"/>
    <property type="project" value="TreeGrafter"/>
</dbReference>
<dbReference type="EMBL" id="MLFT02000001">
    <property type="protein sequence ID" value="PHT58433.1"/>
    <property type="molecule type" value="Genomic_DNA"/>
</dbReference>
<dbReference type="PROSITE" id="PS52048">
    <property type="entry name" value="UCH_DOMAIN"/>
    <property type="match status" value="1"/>
</dbReference>
<dbReference type="OrthoDB" id="427186at2759"/>
<dbReference type="GO" id="GO:0006511">
    <property type="term" value="P:ubiquitin-dependent protein catabolic process"/>
    <property type="evidence" value="ECO:0007669"/>
    <property type="project" value="UniProtKB-UniRule"/>
</dbReference>
<evidence type="ECO:0000256" key="4">
    <source>
        <dbReference type="ARBA" id="ARBA00022801"/>
    </source>
</evidence>
<dbReference type="Proteomes" id="UP000224567">
    <property type="component" value="Unassembled WGS sequence"/>
</dbReference>
<keyword evidence="3 6" id="KW-0833">Ubl conjugation pathway</keyword>
<evidence type="ECO:0000313" key="10">
    <source>
        <dbReference type="Proteomes" id="UP000224567"/>
    </source>
</evidence>
<accession>A0A2G2XLQ8</accession>
<reference evidence="9 10" key="1">
    <citation type="journal article" date="2017" name="Genome Biol.">
        <title>New reference genome sequences of hot pepper reveal the massive evolution of plant disease-resistance genes by retroduplication.</title>
        <authorList>
            <person name="Kim S."/>
            <person name="Park J."/>
            <person name="Yeom S.I."/>
            <person name="Kim Y.M."/>
            <person name="Seo E."/>
            <person name="Kim K.T."/>
            <person name="Kim M.S."/>
            <person name="Lee J.M."/>
            <person name="Cheong K."/>
            <person name="Shin H.S."/>
            <person name="Kim S.B."/>
            <person name="Han K."/>
            <person name="Lee J."/>
            <person name="Park M."/>
            <person name="Lee H.A."/>
            <person name="Lee H.Y."/>
            <person name="Lee Y."/>
            <person name="Oh S."/>
            <person name="Lee J.H."/>
            <person name="Choi E."/>
            <person name="Choi E."/>
            <person name="Lee S.E."/>
            <person name="Jeon J."/>
            <person name="Kim H."/>
            <person name="Choi G."/>
            <person name="Song H."/>
            <person name="Lee J."/>
            <person name="Lee S.C."/>
            <person name="Kwon J.K."/>
            <person name="Lee H.Y."/>
            <person name="Koo N."/>
            <person name="Hong Y."/>
            <person name="Kim R.W."/>
            <person name="Kang W.H."/>
            <person name="Huh J.H."/>
            <person name="Kang B.C."/>
            <person name="Yang T.J."/>
            <person name="Lee Y.H."/>
            <person name="Bennetzen J.L."/>
            <person name="Choi D."/>
        </authorList>
    </citation>
    <scope>NUCLEOTIDE SEQUENCE [LARGE SCALE GENOMIC DNA]</scope>
    <source>
        <strain evidence="10">cv. PBC81</strain>
    </source>
</reference>
<evidence type="ECO:0000256" key="5">
    <source>
        <dbReference type="ARBA" id="ARBA00022807"/>
    </source>
</evidence>
<dbReference type="InterPro" id="IPR001578">
    <property type="entry name" value="Peptidase_C12_UCH"/>
</dbReference>
<dbReference type="AlphaFoldDB" id="A0A2G2XLQ8"/>
<name>A0A2G2XLQ8_CAPBA</name>
<dbReference type="Pfam" id="PF01088">
    <property type="entry name" value="Peptidase_C12"/>
    <property type="match status" value="1"/>
</dbReference>
<evidence type="ECO:0000256" key="2">
    <source>
        <dbReference type="ARBA" id="ARBA00022670"/>
    </source>
</evidence>
<dbReference type="InterPro" id="IPR036959">
    <property type="entry name" value="Peptidase_C12_UCH_sf"/>
</dbReference>
<dbReference type="PANTHER" id="PTHR10589:SF50">
    <property type="entry name" value="UBIQUITIN CARBOXYL-TERMINAL HYDROLASE"/>
    <property type="match status" value="1"/>
</dbReference>
<dbReference type="InterPro" id="IPR038765">
    <property type="entry name" value="Papain-like_cys_pep_sf"/>
</dbReference>
<feature type="active site" description="Nucleophile" evidence="6">
    <location>
        <position position="98"/>
    </location>
</feature>
<dbReference type="CDD" id="cd09616">
    <property type="entry name" value="Peptidase_C12_UCH_L1_L3"/>
    <property type="match status" value="1"/>
</dbReference>
<dbReference type="STRING" id="33114.A0A2G2XLQ8"/>
<keyword evidence="4 6" id="KW-0378">Hydrolase</keyword>
<protein>
    <recommendedName>
        <fullName evidence="7">Ubiquitin carboxyl-terminal hydrolase</fullName>
        <ecNumber evidence="7">3.4.19.12</ecNumber>
    </recommendedName>
</protein>
<evidence type="ECO:0000313" key="9">
    <source>
        <dbReference type="EMBL" id="PHT58433.1"/>
    </source>
</evidence>
<dbReference type="EC" id="3.4.19.12" evidence="7"/>
<feature type="domain" description="UCH catalytic" evidence="8">
    <location>
        <begin position="9"/>
        <end position="229"/>
    </location>
</feature>
<gene>
    <name evidence="9" type="ORF">CQW23_00796</name>
</gene>
<reference evidence="10" key="2">
    <citation type="journal article" date="2017" name="J. Anim. Genet.">
        <title>Multiple reference genome sequences of hot pepper reveal the massive evolution of plant disease resistance genes by retroduplication.</title>
        <authorList>
            <person name="Kim S."/>
            <person name="Park J."/>
            <person name="Yeom S.-I."/>
            <person name="Kim Y.-M."/>
            <person name="Seo E."/>
            <person name="Kim K.-T."/>
            <person name="Kim M.-S."/>
            <person name="Lee J.M."/>
            <person name="Cheong K."/>
            <person name="Shin H.-S."/>
            <person name="Kim S.-B."/>
            <person name="Han K."/>
            <person name="Lee J."/>
            <person name="Park M."/>
            <person name="Lee H.-A."/>
            <person name="Lee H.-Y."/>
            <person name="Lee Y."/>
            <person name="Oh S."/>
            <person name="Lee J.H."/>
            <person name="Choi E."/>
            <person name="Choi E."/>
            <person name="Lee S.E."/>
            <person name="Jeon J."/>
            <person name="Kim H."/>
            <person name="Choi G."/>
            <person name="Song H."/>
            <person name="Lee J."/>
            <person name="Lee S.-C."/>
            <person name="Kwon J.-K."/>
            <person name="Lee H.-Y."/>
            <person name="Koo N."/>
            <person name="Hong Y."/>
            <person name="Kim R.W."/>
            <person name="Kang W.-H."/>
            <person name="Huh J.H."/>
            <person name="Kang B.-C."/>
            <person name="Yang T.-J."/>
            <person name="Lee Y.-H."/>
            <person name="Bennetzen J.L."/>
            <person name="Choi D."/>
        </authorList>
    </citation>
    <scope>NUCLEOTIDE SEQUENCE [LARGE SCALE GENOMIC DNA]</scope>
    <source>
        <strain evidence="10">cv. PBC81</strain>
    </source>
</reference>
<evidence type="ECO:0000256" key="6">
    <source>
        <dbReference type="PROSITE-ProRule" id="PRU01393"/>
    </source>
</evidence>
<dbReference type="FunFam" id="3.40.532.10:FF:000007">
    <property type="entry name" value="Ubiquitin carboxyl-terminal hydrolase"/>
    <property type="match status" value="1"/>
</dbReference>
<keyword evidence="5 6" id="KW-0788">Thiol protease</keyword>
<organism evidence="9 10">
    <name type="scientific">Capsicum baccatum</name>
    <name type="common">Peruvian pepper</name>
    <dbReference type="NCBI Taxonomy" id="33114"/>
    <lineage>
        <taxon>Eukaryota</taxon>
        <taxon>Viridiplantae</taxon>
        <taxon>Streptophyta</taxon>
        <taxon>Embryophyta</taxon>
        <taxon>Tracheophyta</taxon>
        <taxon>Spermatophyta</taxon>
        <taxon>Magnoliopsida</taxon>
        <taxon>eudicotyledons</taxon>
        <taxon>Gunneridae</taxon>
        <taxon>Pentapetalae</taxon>
        <taxon>asterids</taxon>
        <taxon>lamiids</taxon>
        <taxon>Solanales</taxon>
        <taxon>Solanaceae</taxon>
        <taxon>Solanoideae</taxon>
        <taxon>Capsiceae</taxon>
        <taxon>Capsicum</taxon>
    </lineage>
</organism>
<evidence type="ECO:0000256" key="3">
    <source>
        <dbReference type="ARBA" id="ARBA00022786"/>
    </source>
</evidence>
<dbReference type="Gene3D" id="3.40.532.10">
    <property type="entry name" value="Peptidase C12, ubiquitin carboxyl-terminal hydrolase"/>
    <property type="match status" value="1"/>
</dbReference>
<dbReference type="GO" id="GO:0004843">
    <property type="term" value="F:cysteine-type deubiquitinase activity"/>
    <property type="evidence" value="ECO:0007669"/>
    <property type="project" value="UniProtKB-UniRule"/>
</dbReference>
<comment type="caution">
    <text evidence="9">The sequence shown here is derived from an EMBL/GenBank/DDBJ whole genome shotgun (WGS) entry which is preliminary data.</text>
</comment>
<evidence type="ECO:0000256" key="7">
    <source>
        <dbReference type="RuleBase" id="RU361215"/>
    </source>
</evidence>
<dbReference type="GO" id="GO:0016579">
    <property type="term" value="P:protein deubiquitination"/>
    <property type="evidence" value="ECO:0007669"/>
    <property type="project" value="TreeGrafter"/>
</dbReference>
<dbReference type="SUPFAM" id="SSF54001">
    <property type="entry name" value="Cysteine proteinases"/>
    <property type="match status" value="1"/>
</dbReference>
<comment type="catalytic activity">
    <reaction evidence="1 6 7">
        <text>Thiol-dependent hydrolysis of ester, thioester, amide, peptide and isopeptide bonds formed by the C-terminal Gly of ubiquitin (a 76-residue protein attached to proteins as an intracellular targeting signal).</text>
        <dbReference type="EC" id="3.4.19.12"/>
    </reaction>
</comment>
<keyword evidence="2 6" id="KW-0645">Protease</keyword>
<feature type="site" description="Transition state stabilizer" evidence="6">
    <location>
        <position position="92"/>
    </location>
</feature>
<dbReference type="PANTHER" id="PTHR10589">
    <property type="entry name" value="UBIQUITIN CARBOXYL-TERMINAL HYDROLASE"/>
    <property type="match status" value="1"/>
</dbReference>
<comment type="similarity">
    <text evidence="6 7">Belongs to the peptidase C12 family.</text>
</comment>
<keyword evidence="10" id="KW-1185">Reference proteome</keyword>
<evidence type="ECO:0000259" key="8">
    <source>
        <dbReference type="PROSITE" id="PS52048"/>
    </source>
</evidence>
<dbReference type="PRINTS" id="PR00707">
    <property type="entry name" value="UBCTHYDRLASE"/>
</dbReference>
<evidence type="ECO:0000256" key="1">
    <source>
        <dbReference type="ARBA" id="ARBA00000707"/>
    </source>
</evidence>